<accession>A0A841H5G7</accession>
<dbReference type="Proteomes" id="UP000582837">
    <property type="component" value="Unassembled WGS sequence"/>
</dbReference>
<dbReference type="RefSeq" id="WP_170039195.1">
    <property type="nucleotide sequence ID" value="NZ_JABDTL010000002.1"/>
</dbReference>
<gene>
    <name evidence="2" type="ORF">HNQ61_005048</name>
</gene>
<proteinExistence type="predicted"/>
<reference evidence="2 3" key="1">
    <citation type="submission" date="2020-08" db="EMBL/GenBank/DDBJ databases">
        <title>Genomic Encyclopedia of Type Strains, Phase IV (KMG-IV): sequencing the most valuable type-strain genomes for metagenomic binning, comparative biology and taxonomic classification.</title>
        <authorList>
            <person name="Goeker M."/>
        </authorList>
    </citation>
    <scope>NUCLEOTIDE SEQUENCE [LARGE SCALE GENOMIC DNA]</scope>
    <source>
        <strain evidence="2 3">DSM 29007</strain>
    </source>
</reference>
<evidence type="ECO:0000313" key="2">
    <source>
        <dbReference type="EMBL" id="MBB6073381.1"/>
    </source>
</evidence>
<keyword evidence="1" id="KW-0812">Transmembrane</keyword>
<keyword evidence="1" id="KW-1133">Transmembrane helix</keyword>
<organism evidence="2 3">
    <name type="scientific">Longimicrobium terrae</name>
    <dbReference type="NCBI Taxonomy" id="1639882"/>
    <lineage>
        <taxon>Bacteria</taxon>
        <taxon>Pseudomonadati</taxon>
        <taxon>Gemmatimonadota</taxon>
        <taxon>Longimicrobiia</taxon>
        <taxon>Longimicrobiales</taxon>
        <taxon>Longimicrobiaceae</taxon>
        <taxon>Longimicrobium</taxon>
    </lineage>
</organism>
<evidence type="ECO:0000313" key="3">
    <source>
        <dbReference type="Proteomes" id="UP000582837"/>
    </source>
</evidence>
<comment type="caution">
    <text evidence="2">The sequence shown here is derived from an EMBL/GenBank/DDBJ whole genome shotgun (WGS) entry which is preliminary data.</text>
</comment>
<evidence type="ECO:0008006" key="4">
    <source>
        <dbReference type="Google" id="ProtNLM"/>
    </source>
</evidence>
<sequence>MTHSVLHRVRDRRGAALPVALFGLVAVSLLVTTALLTSNTEYAISAAHRGAAASLYNSDAALEQYVANRFAAGSGAGANQWMVPTTEAGAVTTVTGPDNRVYSVQVTRMKQKILAVPRSSPSALADEIFSLVVSPQNGRGRAVGAFLRVQRSAPRLTTSINAGATSGGDLKVSGNATISDGRSGVNYCNTEDNQSDYAVQVTKGSRIDLGNNSAGNLEGATNVTTWEKSELERRVLGPNMTLERLADAAGLKFGARFGTPGFSTTRMSATQSDTMYNWGCPQVLLSPGTCPAGSAARDVVVAIDAGGGEVRINGDYGQGMIIVLNGSLSIQGNFVYKGIILVEKDMNIRGGNGGNESKIEGAVVAFGESSTVEDNLSGTATIKYNFCAIQDAENALNNTAALSGDQQRRGGTFGWYELIR</sequence>
<keyword evidence="1" id="KW-0472">Membrane</keyword>
<evidence type="ECO:0000256" key="1">
    <source>
        <dbReference type="SAM" id="Phobius"/>
    </source>
</evidence>
<dbReference type="EMBL" id="JACHIA010000024">
    <property type="protein sequence ID" value="MBB6073381.1"/>
    <property type="molecule type" value="Genomic_DNA"/>
</dbReference>
<protein>
    <recommendedName>
        <fullName evidence="4">Type 4 fimbrial biogenesis protein PilX N-terminal domain-containing protein</fullName>
    </recommendedName>
</protein>
<name>A0A841H5G7_9BACT</name>
<feature type="transmembrane region" description="Helical" evidence="1">
    <location>
        <begin position="15"/>
        <end position="36"/>
    </location>
</feature>
<keyword evidence="3" id="KW-1185">Reference proteome</keyword>
<dbReference type="AlphaFoldDB" id="A0A841H5G7"/>